<feature type="transmembrane region" description="Helical" evidence="2">
    <location>
        <begin position="66"/>
        <end position="85"/>
    </location>
</feature>
<dbReference type="Gene3D" id="2.160.10.10">
    <property type="entry name" value="Hexapeptide repeat proteins"/>
    <property type="match status" value="1"/>
</dbReference>
<dbReference type="GO" id="GO:0070840">
    <property type="term" value="F:dynein complex binding"/>
    <property type="evidence" value="ECO:0007669"/>
    <property type="project" value="TreeGrafter"/>
</dbReference>
<evidence type="ECO:0000256" key="1">
    <source>
        <dbReference type="ARBA" id="ARBA00022490"/>
    </source>
</evidence>
<dbReference type="EMBL" id="JAINUG010000024">
    <property type="protein sequence ID" value="KAJ8411095.1"/>
    <property type="molecule type" value="Genomic_DNA"/>
</dbReference>
<evidence type="ECO:0000313" key="4">
    <source>
        <dbReference type="Proteomes" id="UP001221898"/>
    </source>
</evidence>
<accession>A0AAD7SYI2</accession>
<keyword evidence="2" id="KW-0812">Transmembrane</keyword>
<protein>
    <submittedName>
        <fullName evidence="3">Uncharacterized protein</fullName>
    </submittedName>
</protein>
<dbReference type="Proteomes" id="UP001221898">
    <property type="component" value="Unassembled WGS sequence"/>
</dbReference>
<dbReference type="InterPro" id="IPR027777">
    <property type="entry name" value="DCTN6"/>
</dbReference>
<dbReference type="GO" id="GO:0005869">
    <property type="term" value="C:dynactin complex"/>
    <property type="evidence" value="ECO:0007669"/>
    <property type="project" value="InterPro"/>
</dbReference>
<evidence type="ECO:0000313" key="3">
    <source>
        <dbReference type="EMBL" id="KAJ8411095.1"/>
    </source>
</evidence>
<organism evidence="3 4">
    <name type="scientific">Aldrovandia affinis</name>
    <dbReference type="NCBI Taxonomy" id="143900"/>
    <lineage>
        <taxon>Eukaryota</taxon>
        <taxon>Metazoa</taxon>
        <taxon>Chordata</taxon>
        <taxon>Craniata</taxon>
        <taxon>Vertebrata</taxon>
        <taxon>Euteleostomi</taxon>
        <taxon>Actinopterygii</taxon>
        <taxon>Neopterygii</taxon>
        <taxon>Teleostei</taxon>
        <taxon>Notacanthiformes</taxon>
        <taxon>Halosauridae</taxon>
        <taxon>Aldrovandia</taxon>
    </lineage>
</organism>
<keyword evidence="4" id="KW-1185">Reference proteome</keyword>
<proteinExistence type="predicted"/>
<evidence type="ECO:0000256" key="2">
    <source>
        <dbReference type="SAM" id="Phobius"/>
    </source>
</evidence>
<dbReference type="PANTHER" id="PTHR13072">
    <property type="entry name" value="DYNACTIN 6"/>
    <property type="match status" value="1"/>
</dbReference>
<keyword evidence="2" id="KW-1133">Transmembrane helix</keyword>
<dbReference type="GO" id="GO:0007052">
    <property type="term" value="P:mitotic spindle organization"/>
    <property type="evidence" value="ECO:0007669"/>
    <property type="project" value="TreeGrafter"/>
</dbReference>
<reference evidence="3" key="1">
    <citation type="journal article" date="2023" name="Science">
        <title>Genome structures resolve the early diversification of teleost fishes.</title>
        <authorList>
            <person name="Parey E."/>
            <person name="Louis A."/>
            <person name="Montfort J."/>
            <person name="Bouchez O."/>
            <person name="Roques C."/>
            <person name="Iampietro C."/>
            <person name="Lluch J."/>
            <person name="Castinel A."/>
            <person name="Donnadieu C."/>
            <person name="Desvignes T."/>
            <person name="Floi Bucao C."/>
            <person name="Jouanno E."/>
            <person name="Wen M."/>
            <person name="Mejri S."/>
            <person name="Dirks R."/>
            <person name="Jansen H."/>
            <person name="Henkel C."/>
            <person name="Chen W.J."/>
            <person name="Zahm M."/>
            <person name="Cabau C."/>
            <person name="Klopp C."/>
            <person name="Thompson A.W."/>
            <person name="Robinson-Rechavi M."/>
            <person name="Braasch I."/>
            <person name="Lecointre G."/>
            <person name="Bobe J."/>
            <person name="Postlethwait J.H."/>
            <person name="Berthelot C."/>
            <person name="Roest Crollius H."/>
            <person name="Guiguen Y."/>
        </authorList>
    </citation>
    <scope>NUCLEOTIDE SEQUENCE</scope>
    <source>
        <strain evidence="3">NC1722</strain>
    </source>
</reference>
<comment type="caution">
    <text evidence="3">The sequence shown here is derived from an EMBL/GenBank/DDBJ whole genome shotgun (WGS) entry which is preliminary data.</text>
</comment>
<name>A0AAD7SYI2_9TELE</name>
<keyword evidence="1" id="KW-0963">Cytoplasm</keyword>
<dbReference type="PANTHER" id="PTHR13072:SF0">
    <property type="entry name" value="DYNACTIN SUBUNIT 6"/>
    <property type="match status" value="1"/>
</dbReference>
<sequence>MPNKWSRKGPRTVAHPKARIITEAGPICIGEGNLIEEQALIINGYPENIMPDVEGMEPKSMTIGTIDVFEVGCGILLVLSIASLVM</sequence>
<dbReference type="AlphaFoldDB" id="A0AAD7SYI2"/>
<gene>
    <name evidence="3" type="ORF">AAFF_G00181300</name>
</gene>
<keyword evidence="2" id="KW-0472">Membrane</keyword>